<feature type="compositionally biased region" description="Basic and acidic residues" evidence="1">
    <location>
        <begin position="55"/>
        <end position="65"/>
    </location>
</feature>
<organism evidence="2 3">
    <name type="scientific">Nesidiocoris tenuis</name>
    <dbReference type="NCBI Taxonomy" id="355587"/>
    <lineage>
        <taxon>Eukaryota</taxon>
        <taxon>Metazoa</taxon>
        <taxon>Ecdysozoa</taxon>
        <taxon>Arthropoda</taxon>
        <taxon>Hexapoda</taxon>
        <taxon>Insecta</taxon>
        <taxon>Pterygota</taxon>
        <taxon>Neoptera</taxon>
        <taxon>Paraneoptera</taxon>
        <taxon>Hemiptera</taxon>
        <taxon>Heteroptera</taxon>
        <taxon>Panheteroptera</taxon>
        <taxon>Cimicomorpha</taxon>
        <taxon>Miridae</taxon>
        <taxon>Dicyphina</taxon>
        <taxon>Nesidiocoris</taxon>
    </lineage>
</organism>
<proteinExistence type="predicted"/>
<evidence type="ECO:0000313" key="3">
    <source>
        <dbReference type="Proteomes" id="UP001307889"/>
    </source>
</evidence>
<reference evidence="2 3" key="1">
    <citation type="submission" date="2023-09" db="EMBL/GenBank/DDBJ databases">
        <title>Nesidiocoris tenuis whole genome shotgun sequence.</title>
        <authorList>
            <person name="Shibata T."/>
            <person name="Shimoda M."/>
            <person name="Kobayashi T."/>
            <person name="Uehara T."/>
        </authorList>
    </citation>
    <scope>NUCLEOTIDE SEQUENCE [LARGE SCALE GENOMIC DNA]</scope>
    <source>
        <strain evidence="2 3">Japan</strain>
    </source>
</reference>
<accession>A0ABN7AA52</accession>
<feature type="compositionally biased region" description="Polar residues" evidence="1">
    <location>
        <begin position="23"/>
        <end position="32"/>
    </location>
</feature>
<name>A0ABN7AA52_9HEMI</name>
<sequence length="72" mass="7749">MNLQHQILLSCLAGTPCDREKGSQSTSMSGRQSCRCHAVTSPPRPDLSAAPPDYSRADREAHCVEEGALEPP</sequence>
<keyword evidence="3" id="KW-1185">Reference proteome</keyword>
<evidence type="ECO:0000256" key="1">
    <source>
        <dbReference type="SAM" id="MobiDB-lite"/>
    </source>
</evidence>
<protein>
    <submittedName>
        <fullName evidence="2">Uncharacterized protein</fullName>
    </submittedName>
</protein>
<evidence type="ECO:0000313" key="2">
    <source>
        <dbReference type="EMBL" id="BES88868.1"/>
    </source>
</evidence>
<dbReference type="EMBL" id="AP028909">
    <property type="protein sequence ID" value="BES88868.1"/>
    <property type="molecule type" value="Genomic_DNA"/>
</dbReference>
<feature type="region of interest" description="Disordered" evidence="1">
    <location>
        <begin position="16"/>
        <end position="72"/>
    </location>
</feature>
<gene>
    <name evidence="2" type="ORF">NTJ_01673</name>
</gene>
<dbReference type="Proteomes" id="UP001307889">
    <property type="component" value="Chromosome 1"/>
</dbReference>